<feature type="region of interest" description="Disordered" evidence="3">
    <location>
        <begin position="55"/>
        <end position="89"/>
    </location>
</feature>
<dbReference type="GO" id="GO:0004557">
    <property type="term" value="F:alpha-galactosidase activity"/>
    <property type="evidence" value="ECO:0007669"/>
    <property type="project" value="UniProtKB-EC"/>
</dbReference>
<dbReference type="EMBL" id="CDPU01000033">
    <property type="protein sequence ID" value="CEO53185.1"/>
    <property type="molecule type" value="Genomic_DNA"/>
</dbReference>
<keyword evidence="4" id="KW-0812">Transmembrane</keyword>
<organism evidence="6">
    <name type="scientific">Bionectria ochroleuca</name>
    <name type="common">Gliocladium roseum</name>
    <dbReference type="NCBI Taxonomy" id="29856"/>
    <lineage>
        <taxon>Eukaryota</taxon>
        <taxon>Fungi</taxon>
        <taxon>Dikarya</taxon>
        <taxon>Ascomycota</taxon>
        <taxon>Pezizomycotina</taxon>
        <taxon>Sordariomycetes</taxon>
        <taxon>Hypocreomycetidae</taxon>
        <taxon>Hypocreales</taxon>
        <taxon>Bionectriaceae</taxon>
        <taxon>Clonostachys</taxon>
    </lineage>
</organism>
<reference evidence="6" key="1">
    <citation type="submission" date="2015-01" db="EMBL/GenBank/DDBJ databases">
        <authorList>
            <person name="Durling Mikael"/>
        </authorList>
    </citation>
    <scope>NUCLEOTIDE SEQUENCE</scope>
</reference>
<evidence type="ECO:0000259" key="5">
    <source>
        <dbReference type="Pfam" id="PF03537"/>
    </source>
</evidence>
<feature type="domain" description="Glycoside-hydrolase family GH114 TIM-barrel" evidence="5">
    <location>
        <begin position="96"/>
        <end position="332"/>
    </location>
</feature>
<dbReference type="SUPFAM" id="SSF51445">
    <property type="entry name" value="(Trans)glycosidases"/>
    <property type="match status" value="1"/>
</dbReference>
<dbReference type="EC" id="3.2.1.22" evidence="2"/>
<dbReference type="AlphaFoldDB" id="A0A0B7KE16"/>
<dbReference type="PANTHER" id="PTHR35273">
    <property type="entry name" value="ALPHA-1,4 POLYGALACTOSAMINIDASE, PUTATIVE (AFU_ORTHOLOGUE AFUA_3G07890)-RELATED"/>
    <property type="match status" value="1"/>
</dbReference>
<dbReference type="InterPro" id="IPR004352">
    <property type="entry name" value="GH114_TIM-barrel"/>
</dbReference>
<gene>
    <name evidence="6" type="ORF">BN869_000009243_1</name>
</gene>
<comment type="catalytic activity">
    <reaction evidence="1">
        <text>Hydrolysis of terminal, non-reducing alpha-D-galactose residues in alpha-D-galactosides, including galactose oligosaccharides, galactomannans and galactolipids.</text>
        <dbReference type="EC" id="3.2.1.22"/>
    </reaction>
</comment>
<evidence type="ECO:0000256" key="3">
    <source>
        <dbReference type="SAM" id="MobiDB-lite"/>
    </source>
</evidence>
<evidence type="ECO:0000256" key="4">
    <source>
        <dbReference type="SAM" id="Phobius"/>
    </source>
</evidence>
<dbReference type="InterPro" id="IPR017853">
    <property type="entry name" value="GH"/>
</dbReference>
<dbReference type="PANTHER" id="PTHR35273:SF2">
    <property type="entry name" value="ALPHA-GALACTOSIDASE"/>
    <property type="match status" value="1"/>
</dbReference>
<dbReference type="Pfam" id="PF03537">
    <property type="entry name" value="Glyco_hydro_114"/>
    <property type="match status" value="1"/>
</dbReference>
<dbReference type="InterPro" id="IPR013785">
    <property type="entry name" value="Aldolase_TIM"/>
</dbReference>
<dbReference type="Gene3D" id="3.20.20.70">
    <property type="entry name" value="Aldolase class I"/>
    <property type="match status" value="1"/>
</dbReference>
<protein>
    <recommendedName>
        <fullName evidence="2">alpha-galactosidase</fullName>
        <ecNumber evidence="2">3.2.1.22</ecNumber>
    </recommendedName>
</protein>
<evidence type="ECO:0000256" key="1">
    <source>
        <dbReference type="ARBA" id="ARBA00001255"/>
    </source>
</evidence>
<evidence type="ECO:0000256" key="2">
    <source>
        <dbReference type="ARBA" id="ARBA00012755"/>
    </source>
</evidence>
<feature type="compositionally biased region" description="Polar residues" evidence="3">
    <location>
        <begin position="71"/>
        <end position="84"/>
    </location>
</feature>
<name>A0A0B7KE16_BIOOC</name>
<accession>A0A0B7KE16</accession>
<evidence type="ECO:0000313" key="6">
    <source>
        <dbReference type="EMBL" id="CEO53185.1"/>
    </source>
</evidence>
<keyword evidence="4" id="KW-0472">Membrane</keyword>
<feature type="transmembrane region" description="Helical" evidence="4">
    <location>
        <begin position="29"/>
        <end position="51"/>
    </location>
</feature>
<proteinExistence type="predicted"/>
<sequence length="351" mass="38731">MFGLGKDQSHTKIDAVEKPQRWCTFRRKMLVLVGVVLVLVIGLAVGLGVGLTRGKGGGDADDDGGDDGSHNKSNNTDVPTSGPNRTEIWKPKPNTSWQIILRYPADISSSSVISPDVDVYDLDLFDNHISTFKTLQDSGKKVICYFSAGSYEDWREDKGEWDDKDLGKGLEGWAGEKWVNVSSPNVHKVMKERINLAWRKGCDAIDPDNVDGYQNDNGLGLTEQDSVNYMKFLSEEAGKYNMSIGLKNAGDIISEVIDVIHFSVNEQCIQYSECKTFSAFIDADKPVFNIEYPDSAPSVATTEKDEICSKKGKADGTDGFSIVIKKMNLDGWVEYCDGKTYETKVNNTSSS</sequence>
<keyword evidence="4" id="KW-1133">Transmembrane helix</keyword>